<dbReference type="Proteomes" id="UP000095008">
    <property type="component" value="Unassembled WGS sequence"/>
</dbReference>
<dbReference type="Proteomes" id="UP000094893">
    <property type="component" value="Unassembled WGS sequence"/>
</dbReference>
<feature type="compositionally biased region" description="Polar residues" evidence="1">
    <location>
        <begin position="268"/>
        <end position="281"/>
    </location>
</feature>
<evidence type="ECO:0000313" key="5">
    <source>
        <dbReference type="Proteomes" id="UP000095008"/>
    </source>
</evidence>
<comment type="caution">
    <text evidence="2">The sequence shown here is derived from an EMBL/GenBank/DDBJ whole genome shotgun (WGS) entry which is preliminary data.</text>
</comment>
<protein>
    <recommendedName>
        <fullName evidence="6">DUF1376 domain-containing protein</fullName>
    </recommendedName>
</protein>
<feature type="compositionally biased region" description="Basic and acidic residues" evidence="1">
    <location>
        <begin position="247"/>
        <end position="258"/>
    </location>
</feature>
<name>A0A1C2IMT0_ACITH</name>
<dbReference type="AlphaFoldDB" id="A0A1C2IMT0"/>
<proteinExistence type="predicted"/>
<dbReference type="EMBL" id="LWSA01000142">
    <property type="protein sequence ID" value="OCX72454.1"/>
    <property type="molecule type" value="Genomic_DNA"/>
</dbReference>
<feature type="region of interest" description="Disordered" evidence="1">
    <location>
        <begin position="247"/>
        <end position="290"/>
    </location>
</feature>
<evidence type="ECO:0008006" key="6">
    <source>
        <dbReference type="Google" id="ProtNLM"/>
    </source>
</evidence>
<sequence length="393" mass="43880">MRLDVGRLLDSEFWHTVSFEARGVAMGLWLAAFRQTPGGSLPDNDEYLASLVGLGKTKASVRKWLKLKTEAMHGFTLCSDGRWYHPVVVEEVLHIWNGRSAQEYRSREDNDPRAKDRERLRRWRAKQKEAKLAAAGNETGETKRETPVKRINETVETLQETDKDKEEDKEVTFHTFQKHVSGTLETETPNVTHTLPENTFHQEVSAPEPNKDRAYNHQVADCESLSTHTTGSQVALEDRNNPTVVFVKKEKNNPEEKNSGSLPEKSFSENGNNAAKPTTPTGAVETVDSPKEGTREGVLCKELRKLGIRAAPHMEIVREMCGRHSDEHILAAAELALERKGSGLHVGYIAAMLKDTGKPGRRDGNSGTQKGHSPPNRSLLPPLAVEQSRAFKL</sequence>
<evidence type="ECO:0000313" key="2">
    <source>
        <dbReference type="EMBL" id="OCX72454.1"/>
    </source>
</evidence>
<keyword evidence="5" id="KW-1185">Reference proteome</keyword>
<evidence type="ECO:0000313" key="4">
    <source>
        <dbReference type="Proteomes" id="UP000094893"/>
    </source>
</evidence>
<feature type="region of interest" description="Disordered" evidence="1">
    <location>
        <begin position="125"/>
        <end position="146"/>
    </location>
</feature>
<feature type="region of interest" description="Disordered" evidence="1">
    <location>
        <begin position="355"/>
        <end position="383"/>
    </location>
</feature>
<reference evidence="2 4" key="1">
    <citation type="journal article" date="2016" name="Int. J. Mol. Sci.">
        <title>Comparative genomics of the extreme acidophile Acidithiobacillus thiooxidans reveals intraspecific divergence and niche adaptation.</title>
        <authorList>
            <person name="Zhang X."/>
            <person name="Feng X."/>
            <person name="Tao J."/>
            <person name="Ma L."/>
            <person name="Xiao Y."/>
            <person name="Liang Y."/>
            <person name="Liu X."/>
            <person name="Yin H."/>
        </authorList>
    </citation>
    <scope>NUCLEOTIDE SEQUENCE [LARGE SCALE GENOMIC DNA]</scope>
    <source>
        <strain evidence="2 4">A02</strain>
        <strain evidence="3">DXS-W</strain>
    </source>
</reference>
<accession>A0A1C2IMT0</accession>
<evidence type="ECO:0000313" key="3">
    <source>
        <dbReference type="EMBL" id="OCX74699.1"/>
    </source>
</evidence>
<gene>
    <name evidence="3" type="ORF">A6M23_05225</name>
    <name evidence="2" type="ORF">A6P07_09645</name>
</gene>
<feature type="compositionally biased region" description="Basic and acidic residues" evidence="1">
    <location>
        <begin position="355"/>
        <end position="364"/>
    </location>
</feature>
<dbReference type="STRING" id="930.GCA_002079865_01483"/>
<dbReference type="RefSeq" id="WP_024893808.1">
    <property type="nucleotide sequence ID" value="NZ_LWRY01000033.1"/>
</dbReference>
<evidence type="ECO:0000256" key="1">
    <source>
        <dbReference type="SAM" id="MobiDB-lite"/>
    </source>
</evidence>
<dbReference type="EMBL" id="LWRY01000033">
    <property type="protein sequence ID" value="OCX74699.1"/>
    <property type="molecule type" value="Genomic_DNA"/>
</dbReference>
<organism evidence="2 4">
    <name type="scientific">Acidithiobacillus thiooxidans</name>
    <name type="common">Thiobacillus thiooxidans</name>
    <dbReference type="NCBI Taxonomy" id="930"/>
    <lineage>
        <taxon>Bacteria</taxon>
        <taxon>Pseudomonadati</taxon>
        <taxon>Pseudomonadota</taxon>
        <taxon>Acidithiobacillia</taxon>
        <taxon>Acidithiobacillales</taxon>
        <taxon>Acidithiobacillaceae</taxon>
        <taxon>Acidithiobacillus</taxon>
    </lineage>
</organism>